<feature type="transmembrane region" description="Helical" evidence="7">
    <location>
        <begin position="106"/>
        <end position="127"/>
    </location>
</feature>
<keyword evidence="4 7" id="KW-0812">Transmembrane</keyword>
<proteinExistence type="inferred from homology"/>
<feature type="transmembrane region" description="Helical" evidence="7">
    <location>
        <begin position="33"/>
        <end position="54"/>
    </location>
</feature>
<keyword evidence="5 7" id="KW-1133">Transmembrane helix</keyword>
<dbReference type="GO" id="GO:0005886">
    <property type="term" value="C:plasma membrane"/>
    <property type="evidence" value="ECO:0007669"/>
    <property type="project" value="UniProtKB-SubCell"/>
</dbReference>
<evidence type="ECO:0000256" key="5">
    <source>
        <dbReference type="ARBA" id="ARBA00022989"/>
    </source>
</evidence>
<sequence>MSARLPNTVPQDWQGETYHGRPVVKASSFDWKVSAYIVMLGIAGSAQVIAAVARRQPGSAGLVRRARWLALAGSMVGPLTLVQHLKTRSRWFNMLRIVRPTSPMSLGSWLLTGFGALSGATALGAWLGRRWPLAGRVAEAAQGPAALAGAGMSIYTASLLSSTSTPLWAAAPAPLAAQFGTASMAGAASALALVQRAVGEERSARRLETLAMLAGAAELLAKRETESRWRRAGIAAPAKEGAPGALLQGGGTWLGLLAPIAAHALGRAADRRGGRAGEVLPELASLAMILGGAAMRHGVLLAGNESACRPRDAFRVTQR</sequence>
<evidence type="ECO:0000256" key="7">
    <source>
        <dbReference type="SAM" id="Phobius"/>
    </source>
</evidence>
<dbReference type="InterPro" id="IPR005614">
    <property type="entry name" value="NrfD-like"/>
</dbReference>
<comment type="caution">
    <text evidence="8">The sequence shown here is derived from an EMBL/GenBank/DDBJ whole genome shotgun (WGS) entry which is preliminary data.</text>
</comment>
<reference evidence="8" key="1">
    <citation type="submission" date="2021-10" db="EMBL/GenBank/DDBJ databases">
        <title>Roseicella aerolatum sp. nov., isolated from aerosols of e-waste dismantling site.</title>
        <authorList>
            <person name="Qin T."/>
        </authorList>
    </citation>
    <scope>NUCLEOTIDE SEQUENCE</scope>
    <source>
        <strain evidence="8">GB24</strain>
    </source>
</reference>
<dbReference type="Pfam" id="PF03916">
    <property type="entry name" value="NrfD"/>
    <property type="match status" value="1"/>
</dbReference>
<evidence type="ECO:0000256" key="4">
    <source>
        <dbReference type="ARBA" id="ARBA00022692"/>
    </source>
</evidence>
<evidence type="ECO:0000313" key="9">
    <source>
        <dbReference type="Proteomes" id="UP001139311"/>
    </source>
</evidence>
<dbReference type="AlphaFoldDB" id="A0A9X1LAI5"/>
<comment type="subcellular location">
    <subcellularLocation>
        <location evidence="1">Cell membrane</location>
        <topology evidence="1">Multi-pass membrane protein</topology>
    </subcellularLocation>
</comment>
<keyword evidence="6 7" id="KW-0472">Membrane</keyword>
<comment type="similarity">
    <text evidence="2">Belongs to the NrfD family.</text>
</comment>
<dbReference type="EMBL" id="JAJAQI010000061">
    <property type="protein sequence ID" value="MCB4825011.1"/>
    <property type="molecule type" value="Genomic_DNA"/>
</dbReference>
<evidence type="ECO:0000256" key="2">
    <source>
        <dbReference type="ARBA" id="ARBA00008929"/>
    </source>
</evidence>
<organism evidence="8 9">
    <name type="scientific">Roseicella aerolata</name>
    <dbReference type="NCBI Taxonomy" id="2883479"/>
    <lineage>
        <taxon>Bacteria</taxon>
        <taxon>Pseudomonadati</taxon>
        <taxon>Pseudomonadota</taxon>
        <taxon>Alphaproteobacteria</taxon>
        <taxon>Acetobacterales</taxon>
        <taxon>Roseomonadaceae</taxon>
        <taxon>Roseicella</taxon>
    </lineage>
</organism>
<evidence type="ECO:0000256" key="6">
    <source>
        <dbReference type="ARBA" id="ARBA00023136"/>
    </source>
</evidence>
<keyword evidence="9" id="KW-1185">Reference proteome</keyword>
<dbReference type="Gene3D" id="1.20.1630.10">
    <property type="entry name" value="Formate dehydrogenase/DMSO reductase domain"/>
    <property type="match status" value="1"/>
</dbReference>
<keyword evidence="3" id="KW-1003">Cell membrane</keyword>
<protein>
    <submittedName>
        <fullName evidence="8">Polysulfide reductase NrfD</fullName>
    </submittedName>
</protein>
<evidence type="ECO:0000313" key="8">
    <source>
        <dbReference type="EMBL" id="MCB4825011.1"/>
    </source>
</evidence>
<accession>A0A9X1LAI5</accession>
<dbReference type="RefSeq" id="WP_226613647.1">
    <property type="nucleotide sequence ID" value="NZ_JAJAQI010000061.1"/>
</dbReference>
<dbReference type="Proteomes" id="UP001139311">
    <property type="component" value="Unassembled WGS sequence"/>
</dbReference>
<gene>
    <name evidence="8" type="primary">nrfD</name>
    <name evidence="8" type="ORF">LHA35_25120</name>
</gene>
<evidence type="ECO:0000256" key="3">
    <source>
        <dbReference type="ARBA" id="ARBA00022475"/>
    </source>
</evidence>
<feature type="transmembrane region" description="Helical" evidence="7">
    <location>
        <begin position="66"/>
        <end position="86"/>
    </location>
</feature>
<evidence type="ECO:0000256" key="1">
    <source>
        <dbReference type="ARBA" id="ARBA00004651"/>
    </source>
</evidence>
<name>A0A9X1LAI5_9PROT</name>